<comment type="similarity">
    <text evidence="4">Belongs to the mandelate racemase/muconate lactonizing enzyme family. MenC type 1 subfamily.</text>
</comment>
<sequence>MKIAAAAVHRYCLPLRARWLTATGAFTQRRGCLLRLDTDDGARAYGDCAPLPASGTETPAEAESALRAQARRLIGRPASDALAALDNPASRHAPAARCAIEMALLDLLSQHAGRPLAAYLQDPRQAAGPAADWRAVPVNAALGSLGEVTDAAVLAACGECFCVLKLKVGVAAVDREIDRLRQIAGLLPAGVELRLDANRAWTAGAAERFLRSCADLPIDMIEEPLAEPRLDQLQALQASTPIAIAVDESTASLDLDQLLRTRTVRRLVIKPTRSGGLLPAIAIARRAASAGLECIVTSSVDSACGVIAAGHLAAALDNRREHGLATSAWLSRDTGVPPTIAAGRLMLPDVCGLGFSPGDGLVFANLDPC</sequence>
<accession>C7RVE0</accession>
<dbReference type="UniPathway" id="UPA00079"/>
<evidence type="ECO:0000256" key="4">
    <source>
        <dbReference type="HAMAP-Rule" id="MF_00470"/>
    </source>
</evidence>
<dbReference type="SMART" id="SM00922">
    <property type="entry name" value="MR_MLE"/>
    <property type="match status" value="1"/>
</dbReference>
<reference evidence="7" key="2">
    <citation type="submission" date="2009-09" db="EMBL/GenBank/DDBJ databases">
        <title>Complete sequence of chromosome of Candidatus Accumulibacter phosphatis clade IIA str. UW-1.</title>
        <authorList>
            <consortium name="US DOE Joint Genome Institute"/>
            <person name="Martin H.G."/>
            <person name="Ivanova N."/>
            <person name="Kunin V."/>
            <person name="Warnecke F."/>
            <person name="Barry K."/>
            <person name="He S."/>
            <person name="Salamov A."/>
            <person name="Szeto E."/>
            <person name="Dalin E."/>
            <person name="Pangilinan J.L."/>
            <person name="Lapidus A."/>
            <person name="Lowry S."/>
            <person name="Kyrpides N.C."/>
            <person name="McMahon K.D."/>
            <person name="Hugenholtz P."/>
        </authorList>
    </citation>
    <scope>NUCLEOTIDE SEQUENCE [LARGE SCALE GENOMIC DNA]</scope>
    <source>
        <strain evidence="7">UW-1</strain>
    </source>
</reference>
<name>C7RVE0_ACCRE</name>
<dbReference type="InterPro" id="IPR029017">
    <property type="entry name" value="Enolase-like_N"/>
</dbReference>
<dbReference type="SUPFAM" id="SSF54826">
    <property type="entry name" value="Enolase N-terminal domain-like"/>
    <property type="match status" value="1"/>
</dbReference>
<dbReference type="KEGG" id="app:CAP2UW1_3141"/>
<dbReference type="HOGENOM" id="CLU_030273_4_2_4"/>
<feature type="binding site" evidence="4">
    <location>
        <position position="247"/>
    </location>
    <ligand>
        <name>Mg(2+)</name>
        <dbReference type="ChEBI" id="CHEBI:18420"/>
    </ligand>
</feature>
<dbReference type="SFLD" id="SFLDS00001">
    <property type="entry name" value="Enolase"/>
    <property type="match status" value="1"/>
</dbReference>
<dbReference type="OrthoDB" id="193563at2"/>
<dbReference type="InterPro" id="IPR036849">
    <property type="entry name" value="Enolase-like_C_sf"/>
</dbReference>
<keyword evidence="2 4" id="KW-0460">Magnesium</keyword>
<comment type="cofactor">
    <cofactor evidence="4">
        <name>a divalent metal cation</name>
        <dbReference type="ChEBI" id="CHEBI:60240"/>
    </cofactor>
</comment>
<keyword evidence="3 4" id="KW-0456">Lyase</keyword>
<comment type="function">
    <text evidence="4">Converts 2-succinyl-6-hydroxy-2,4-cyclohexadiene-1-carboxylate (SHCHC) to 2-succinylbenzoate (OSB).</text>
</comment>
<dbReference type="Gene3D" id="3.30.390.10">
    <property type="entry name" value="Enolase-like, N-terminal domain"/>
    <property type="match status" value="1"/>
</dbReference>
<organism evidence="7">
    <name type="scientific">Accumulibacter regalis</name>
    <dbReference type="NCBI Taxonomy" id="522306"/>
    <lineage>
        <taxon>Bacteria</taxon>
        <taxon>Pseudomonadati</taxon>
        <taxon>Pseudomonadota</taxon>
        <taxon>Betaproteobacteria</taxon>
        <taxon>Candidatus Accumulibacter</taxon>
    </lineage>
</organism>
<dbReference type="GO" id="GO:0043748">
    <property type="term" value="F:O-succinylbenzoate synthase activity"/>
    <property type="evidence" value="ECO:0007669"/>
    <property type="project" value="UniProtKB-EC"/>
</dbReference>
<comment type="pathway">
    <text evidence="4">Quinol/quinone metabolism; 1,4-dihydroxy-2-naphthoate biosynthesis; 1,4-dihydroxy-2-naphthoate from chorismate: step 4/7.</text>
</comment>
<dbReference type="SUPFAM" id="SSF51604">
    <property type="entry name" value="Enolase C-terminal domain-like"/>
    <property type="match status" value="1"/>
</dbReference>
<dbReference type="PANTHER" id="PTHR48073">
    <property type="entry name" value="O-SUCCINYLBENZOATE SYNTHASE-RELATED"/>
    <property type="match status" value="1"/>
</dbReference>
<dbReference type="Pfam" id="PF21508">
    <property type="entry name" value="MenC_N"/>
    <property type="match status" value="1"/>
</dbReference>
<dbReference type="STRING" id="522306.CAP2UW1_3141"/>
<evidence type="ECO:0000256" key="5">
    <source>
        <dbReference type="NCBIfam" id="TIGR01927"/>
    </source>
</evidence>
<evidence type="ECO:0000256" key="1">
    <source>
        <dbReference type="ARBA" id="ARBA00022723"/>
    </source>
</evidence>
<dbReference type="SFLD" id="SFLDG00180">
    <property type="entry name" value="muconate_cycloisomerase"/>
    <property type="match status" value="1"/>
</dbReference>
<feature type="active site" description="Proton acceptor" evidence="4">
    <location>
        <position position="270"/>
    </location>
</feature>
<dbReference type="UniPathway" id="UPA01057">
    <property type="reaction ID" value="UER00165"/>
</dbReference>
<evidence type="ECO:0000256" key="3">
    <source>
        <dbReference type="ARBA" id="ARBA00023239"/>
    </source>
</evidence>
<proteinExistence type="inferred from homology"/>
<gene>
    <name evidence="4" type="primary">menC</name>
    <name evidence="7" type="ordered locus">CAP2UW1_3141</name>
</gene>
<dbReference type="InterPro" id="IPR029065">
    <property type="entry name" value="Enolase_C-like"/>
</dbReference>
<dbReference type="eggNOG" id="COG4948">
    <property type="taxonomic scope" value="Bacteria"/>
</dbReference>
<dbReference type="GO" id="GO:0000287">
    <property type="term" value="F:magnesium ion binding"/>
    <property type="evidence" value="ECO:0007669"/>
    <property type="project" value="UniProtKB-UniRule"/>
</dbReference>
<feature type="binding site" evidence="4">
    <location>
        <position position="222"/>
    </location>
    <ligand>
        <name>Mg(2+)</name>
        <dbReference type="ChEBI" id="CHEBI:18420"/>
    </ligand>
</feature>
<dbReference type="EC" id="4.2.1.113" evidence="4 5"/>
<dbReference type="EMBL" id="CP001715">
    <property type="protein sequence ID" value="ACV36413.1"/>
    <property type="molecule type" value="Genomic_DNA"/>
</dbReference>
<reference evidence="7" key="1">
    <citation type="submission" date="2009-08" db="EMBL/GenBank/DDBJ databases">
        <authorList>
            <consortium name="US DOE Joint Genome Institute"/>
            <person name="Lucas S."/>
            <person name="Copeland A."/>
            <person name="Lapidus A."/>
            <person name="Glavina del Rio T."/>
            <person name="Dalin E."/>
            <person name="Tice H."/>
            <person name="Bruce D."/>
            <person name="Barry K."/>
            <person name="Pitluck S."/>
            <person name="Lowry S."/>
            <person name="Larimer F."/>
            <person name="Land M."/>
            <person name="Hauser L."/>
            <person name="Kyrpides N."/>
            <person name="Ivanova N."/>
            <person name="McMahon K.D."/>
            <person name="Hugenholtz P."/>
        </authorList>
    </citation>
    <scope>NUCLEOTIDE SEQUENCE</scope>
    <source>
        <strain evidence="7">UW-1</strain>
    </source>
</reference>
<dbReference type="InterPro" id="IPR010196">
    <property type="entry name" value="OSB_synthase_MenC1"/>
</dbReference>
<evidence type="ECO:0000259" key="6">
    <source>
        <dbReference type="SMART" id="SM00922"/>
    </source>
</evidence>
<dbReference type="InterPro" id="IPR013342">
    <property type="entry name" value="Mandelate_racemase_C"/>
</dbReference>
<dbReference type="PANTHER" id="PTHR48073:SF2">
    <property type="entry name" value="O-SUCCINYLBENZOATE SYNTHASE"/>
    <property type="match status" value="1"/>
</dbReference>
<keyword evidence="1 4" id="KW-0479">Metal-binding</keyword>
<feature type="active site" description="Proton donor" evidence="4">
    <location>
        <position position="167"/>
    </location>
</feature>
<dbReference type="GO" id="GO:0009234">
    <property type="term" value="P:menaquinone biosynthetic process"/>
    <property type="evidence" value="ECO:0007669"/>
    <property type="project" value="UniProtKB-UniRule"/>
</dbReference>
<evidence type="ECO:0000313" key="7">
    <source>
        <dbReference type="EMBL" id="ACV36413.1"/>
    </source>
</evidence>
<dbReference type="NCBIfam" id="TIGR01927">
    <property type="entry name" value="menC_gam_Gplu"/>
    <property type="match status" value="1"/>
</dbReference>
<comment type="pathway">
    <text evidence="4">Quinol/quinone metabolism; menaquinone biosynthesis.</text>
</comment>
<keyword evidence="4" id="KW-0474">Menaquinone biosynthesis</keyword>
<dbReference type="SFLD" id="SFLDF00009">
    <property type="entry name" value="o-succinylbenzoate_synthase"/>
    <property type="match status" value="1"/>
</dbReference>
<feature type="binding site" evidence="4">
    <location>
        <position position="196"/>
    </location>
    <ligand>
        <name>Mg(2+)</name>
        <dbReference type="ChEBI" id="CHEBI:18420"/>
    </ligand>
</feature>
<protein>
    <recommendedName>
        <fullName evidence="4 5">o-succinylbenzoate synthase</fullName>
        <shortName evidence="4">OSB synthase</shortName>
        <shortName evidence="4">OSBS</shortName>
        <ecNumber evidence="4 5">4.2.1.113</ecNumber>
    </recommendedName>
    <alternativeName>
        <fullName evidence="4">4-(2'-carboxyphenyl)-4-oxybutyric acid synthase</fullName>
    </alternativeName>
    <alternativeName>
        <fullName evidence="4">o-succinylbenzoic acid synthase</fullName>
    </alternativeName>
</protein>
<feature type="domain" description="Mandelate racemase/muconate lactonizing enzyme C-terminal" evidence="6">
    <location>
        <begin position="146"/>
        <end position="243"/>
    </location>
</feature>
<dbReference type="Gene3D" id="3.20.20.120">
    <property type="entry name" value="Enolase-like C-terminal domain"/>
    <property type="match status" value="1"/>
</dbReference>
<comment type="catalytic activity">
    <reaction evidence="4">
        <text>(1R,6R)-6-hydroxy-2-succinyl-cyclohexa-2,4-diene-1-carboxylate = 2-succinylbenzoate + H2O</text>
        <dbReference type="Rhea" id="RHEA:10196"/>
        <dbReference type="ChEBI" id="CHEBI:15377"/>
        <dbReference type="ChEBI" id="CHEBI:18325"/>
        <dbReference type="ChEBI" id="CHEBI:58689"/>
        <dbReference type="EC" id="4.2.1.113"/>
    </reaction>
</comment>
<dbReference type="Pfam" id="PF13378">
    <property type="entry name" value="MR_MLE_C"/>
    <property type="match status" value="1"/>
</dbReference>
<dbReference type="HAMAP" id="MF_00470">
    <property type="entry name" value="MenC_1"/>
    <property type="match status" value="1"/>
</dbReference>
<dbReference type="InterPro" id="IPR041338">
    <property type="entry name" value="OSBS_N"/>
</dbReference>
<dbReference type="AlphaFoldDB" id="C7RVE0"/>
<evidence type="ECO:0000256" key="2">
    <source>
        <dbReference type="ARBA" id="ARBA00022842"/>
    </source>
</evidence>